<protein>
    <submittedName>
        <fullName evidence="1">Uncharacterized protein</fullName>
    </submittedName>
</protein>
<keyword evidence="2" id="KW-1185">Reference proteome</keyword>
<accession>A0A3N4W6S9</accession>
<evidence type="ECO:0000313" key="2">
    <source>
        <dbReference type="Proteomes" id="UP000269708"/>
    </source>
</evidence>
<dbReference type="EMBL" id="RKQN01000001">
    <property type="protein sequence ID" value="RPE81790.1"/>
    <property type="molecule type" value="Genomic_DNA"/>
</dbReference>
<reference evidence="1 2" key="1">
    <citation type="submission" date="2018-11" db="EMBL/GenBank/DDBJ databases">
        <title>Genomic Encyclopedia of Type Strains, Phase IV (KMG-IV): sequencing the most valuable type-strain genomes for metagenomic binning, comparative biology and taxonomic classification.</title>
        <authorList>
            <person name="Goeker M."/>
        </authorList>
    </citation>
    <scope>NUCLEOTIDE SEQUENCE [LARGE SCALE GENOMIC DNA]</scope>
    <source>
        <strain evidence="1 2">DSM 25623</strain>
    </source>
</reference>
<comment type="caution">
    <text evidence="1">The sequence shown here is derived from an EMBL/GenBank/DDBJ whole genome shotgun (WGS) entry which is preliminary data.</text>
</comment>
<dbReference type="Pfam" id="PF19611">
    <property type="entry name" value="DUF6116"/>
    <property type="match status" value="1"/>
</dbReference>
<organism evidence="1 2">
    <name type="scientific">Vulcaniibacterium tengchongense</name>
    <dbReference type="NCBI Taxonomy" id="1273429"/>
    <lineage>
        <taxon>Bacteria</taxon>
        <taxon>Pseudomonadati</taxon>
        <taxon>Pseudomonadota</taxon>
        <taxon>Gammaproteobacteria</taxon>
        <taxon>Lysobacterales</taxon>
        <taxon>Lysobacteraceae</taxon>
        <taxon>Vulcaniibacterium</taxon>
    </lineage>
</organism>
<sequence length="69" mass="7609">MPHPLTAPLLGFLGRLSFPRLFLLTGLLFLVDLVVPDLIPFADELLLGLGTLVLANWKKRKPLDDGSSR</sequence>
<dbReference type="RefSeq" id="WP_123769313.1">
    <property type="nucleotide sequence ID" value="NZ_RKQN01000001.1"/>
</dbReference>
<name>A0A3N4W6S9_9GAMM</name>
<gene>
    <name evidence="1" type="ORF">EDC50_0992</name>
</gene>
<evidence type="ECO:0000313" key="1">
    <source>
        <dbReference type="EMBL" id="RPE81790.1"/>
    </source>
</evidence>
<dbReference type="AlphaFoldDB" id="A0A3N4W6S9"/>
<proteinExistence type="predicted"/>
<dbReference type="InterPro" id="IPR046119">
    <property type="entry name" value="DUF6116"/>
</dbReference>
<dbReference type="Proteomes" id="UP000269708">
    <property type="component" value="Unassembled WGS sequence"/>
</dbReference>